<gene>
    <name evidence="8" type="ORF">RD792_011678</name>
</gene>
<dbReference type="Gene3D" id="3.10.200.10">
    <property type="entry name" value="Alpha carbonic anhydrase"/>
    <property type="match status" value="1"/>
</dbReference>
<keyword evidence="3 6" id="KW-0479">Metal-binding</keyword>
<dbReference type="InterPro" id="IPR018338">
    <property type="entry name" value="Carbonic_anhydrase_a-class_CS"/>
</dbReference>
<dbReference type="EMBL" id="JAYDYQ010002685">
    <property type="protein sequence ID" value="KAK4480827.1"/>
    <property type="molecule type" value="Genomic_DNA"/>
</dbReference>
<protein>
    <recommendedName>
        <fullName evidence="2 6">Carbonic anhydrase</fullName>
        <ecNumber evidence="2 6">4.2.1.1</ecNumber>
    </recommendedName>
</protein>
<dbReference type="InterPro" id="IPR023561">
    <property type="entry name" value="Carbonic_anhydrase_a-class"/>
</dbReference>
<keyword evidence="9" id="KW-1185">Reference proteome</keyword>
<dbReference type="InterPro" id="IPR036398">
    <property type="entry name" value="CA_dom_sf"/>
</dbReference>
<comment type="caution">
    <text evidence="8">The sequence shown here is derived from an EMBL/GenBank/DDBJ whole genome shotgun (WGS) entry which is preliminary data.</text>
</comment>
<sequence length="290" mass="32487">MLKMVMLQKYLYLCRGRSGSAAAARMAFFGLTATLLIFSSYAANSKQQVEEPLQFTYSGEKGPEKWGTLNPKFSLCGNGKSQSPINIITKQVVPNKKLKPLIRGYHPVNVTMVNNRITVAIDYPKQTGGIIVDGKPYALKQMHWHSPSEHRINGKRYAAEMHMVHVSDDGNVITVATLFKNGPPDPVLTKLHKQFNELAYEVKSHEKAPNSVESFPPKELRTTPHKYYKYTGSSSVPPCGEGLTYLVLPKARSISREQVEGLKAPLDMECKYNARPCQAINGRRVEVYEE</sequence>
<dbReference type="SUPFAM" id="SSF51069">
    <property type="entry name" value="Carbonic anhydrase"/>
    <property type="match status" value="1"/>
</dbReference>
<reference evidence="8 9" key="1">
    <citation type="journal article" date="2023" name="bioRxiv">
        <title>Genome report: Whole genome sequence and annotation of Penstemon davidsonii.</title>
        <authorList>
            <person name="Ostevik K.L."/>
            <person name="Alabady M."/>
            <person name="Zhang M."/>
            <person name="Rausher M.D."/>
        </authorList>
    </citation>
    <scope>NUCLEOTIDE SEQUENCE [LARGE SCALE GENOMIC DNA]</scope>
    <source>
        <strain evidence="8">DNT005</strain>
        <tissue evidence="8">Whole leaf</tissue>
    </source>
</reference>
<evidence type="ECO:0000256" key="5">
    <source>
        <dbReference type="ARBA" id="ARBA00023239"/>
    </source>
</evidence>
<feature type="domain" description="Alpha-carbonic anhydrase" evidence="7">
    <location>
        <begin position="53"/>
        <end position="289"/>
    </location>
</feature>
<dbReference type="InterPro" id="IPR041891">
    <property type="entry name" value="Alpha_CA_prokaryot-like"/>
</dbReference>
<comment type="function">
    <text evidence="6">Reversible hydration of carbon dioxide.</text>
</comment>
<dbReference type="PROSITE" id="PS51144">
    <property type="entry name" value="ALPHA_CA_2"/>
    <property type="match status" value="1"/>
</dbReference>
<comment type="catalytic activity">
    <reaction evidence="6">
        <text>hydrogencarbonate + H(+) = CO2 + H2O</text>
        <dbReference type="Rhea" id="RHEA:10748"/>
        <dbReference type="ChEBI" id="CHEBI:15377"/>
        <dbReference type="ChEBI" id="CHEBI:15378"/>
        <dbReference type="ChEBI" id="CHEBI:16526"/>
        <dbReference type="ChEBI" id="CHEBI:17544"/>
        <dbReference type="EC" id="4.2.1.1"/>
    </reaction>
</comment>
<evidence type="ECO:0000313" key="9">
    <source>
        <dbReference type="Proteomes" id="UP001291926"/>
    </source>
</evidence>
<evidence type="ECO:0000256" key="1">
    <source>
        <dbReference type="ARBA" id="ARBA00001947"/>
    </source>
</evidence>
<evidence type="ECO:0000259" key="7">
    <source>
        <dbReference type="PROSITE" id="PS51144"/>
    </source>
</evidence>
<keyword evidence="5 6" id="KW-0456">Lyase</keyword>
<dbReference type="EC" id="4.2.1.1" evidence="2 6"/>
<evidence type="ECO:0000256" key="3">
    <source>
        <dbReference type="ARBA" id="ARBA00022723"/>
    </source>
</evidence>
<evidence type="ECO:0000256" key="4">
    <source>
        <dbReference type="ARBA" id="ARBA00022833"/>
    </source>
</evidence>
<proteinExistence type="inferred from homology"/>
<name>A0ABR0CV92_9LAMI</name>
<organism evidence="8 9">
    <name type="scientific">Penstemon davidsonii</name>
    <dbReference type="NCBI Taxonomy" id="160366"/>
    <lineage>
        <taxon>Eukaryota</taxon>
        <taxon>Viridiplantae</taxon>
        <taxon>Streptophyta</taxon>
        <taxon>Embryophyta</taxon>
        <taxon>Tracheophyta</taxon>
        <taxon>Spermatophyta</taxon>
        <taxon>Magnoliopsida</taxon>
        <taxon>eudicotyledons</taxon>
        <taxon>Gunneridae</taxon>
        <taxon>Pentapetalae</taxon>
        <taxon>asterids</taxon>
        <taxon>lamiids</taxon>
        <taxon>Lamiales</taxon>
        <taxon>Plantaginaceae</taxon>
        <taxon>Cheloneae</taxon>
        <taxon>Penstemon</taxon>
    </lineage>
</organism>
<dbReference type="CDD" id="cd03124">
    <property type="entry name" value="alpha_CA_prokaryotic_like"/>
    <property type="match status" value="1"/>
</dbReference>
<dbReference type="PANTHER" id="PTHR18952:SF236">
    <property type="entry name" value="ALPHA CARBONIC ANHYDRASE 1, CHLOROPLASTIC"/>
    <property type="match status" value="1"/>
</dbReference>
<dbReference type="SMART" id="SM01057">
    <property type="entry name" value="Carb_anhydrase"/>
    <property type="match status" value="1"/>
</dbReference>
<dbReference type="Proteomes" id="UP001291926">
    <property type="component" value="Unassembled WGS sequence"/>
</dbReference>
<keyword evidence="4 6" id="KW-0862">Zinc</keyword>
<evidence type="ECO:0000256" key="2">
    <source>
        <dbReference type="ARBA" id="ARBA00012925"/>
    </source>
</evidence>
<evidence type="ECO:0000313" key="8">
    <source>
        <dbReference type="EMBL" id="KAK4480827.1"/>
    </source>
</evidence>
<dbReference type="InterPro" id="IPR001148">
    <property type="entry name" value="CA_dom"/>
</dbReference>
<dbReference type="Pfam" id="PF00194">
    <property type="entry name" value="Carb_anhydrase"/>
    <property type="match status" value="1"/>
</dbReference>
<comment type="cofactor">
    <cofactor evidence="1 6">
        <name>Zn(2+)</name>
        <dbReference type="ChEBI" id="CHEBI:29105"/>
    </cofactor>
</comment>
<comment type="similarity">
    <text evidence="6">Belongs to the alpha-carbonic anhydrase family.</text>
</comment>
<evidence type="ECO:0000256" key="6">
    <source>
        <dbReference type="RuleBase" id="RU367011"/>
    </source>
</evidence>
<dbReference type="PROSITE" id="PS00162">
    <property type="entry name" value="ALPHA_CA_1"/>
    <property type="match status" value="1"/>
</dbReference>
<dbReference type="PANTHER" id="PTHR18952">
    <property type="entry name" value="CARBONIC ANHYDRASE"/>
    <property type="match status" value="1"/>
</dbReference>
<accession>A0ABR0CV92</accession>